<feature type="compositionally biased region" description="Basic and acidic residues" evidence="2">
    <location>
        <begin position="1228"/>
        <end position="1237"/>
    </location>
</feature>
<feature type="compositionally biased region" description="Basic and acidic residues" evidence="2">
    <location>
        <begin position="1382"/>
        <end position="1392"/>
    </location>
</feature>
<dbReference type="Gene3D" id="1.20.900.10">
    <property type="entry name" value="Dbl homology (DH) domain"/>
    <property type="match status" value="1"/>
</dbReference>
<accession>A0A6P8GF47</accession>
<dbReference type="SUPFAM" id="SSF50729">
    <property type="entry name" value="PH domain-like"/>
    <property type="match status" value="1"/>
</dbReference>
<dbReference type="SMART" id="SM00233">
    <property type="entry name" value="PH"/>
    <property type="match status" value="1"/>
</dbReference>
<feature type="region of interest" description="Disordered" evidence="2">
    <location>
        <begin position="1368"/>
        <end position="1398"/>
    </location>
</feature>
<name>A0A6P8GF47_CLUHA</name>
<proteinExistence type="predicted"/>
<feature type="region of interest" description="Disordered" evidence="2">
    <location>
        <begin position="1055"/>
        <end position="1100"/>
    </location>
</feature>
<dbReference type="SUPFAM" id="SSF48065">
    <property type="entry name" value="DBL homology domain (DH-domain)"/>
    <property type="match status" value="1"/>
</dbReference>
<feature type="region of interest" description="Disordered" evidence="2">
    <location>
        <begin position="929"/>
        <end position="986"/>
    </location>
</feature>
<protein>
    <submittedName>
        <fullName evidence="4">Pleckstrin homology domain-containing family G member 3 isoform X2</fullName>
    </submittedName>
</protein>
<dbReference type="CDD" id="cd13243">
    <property type="entry name" value="PH_PLEKHG1_G2_G3"/>
    <property type="match status" value="1"/>
</dbReference>
<dbReference type="GO" id="GO:2000114">
    <property type="term" value="P:regulation of establishment of cell polarity"/>
    <property type="evidence" value="ECO:0007669"/>
    <property type="project" value="TreeGrafter"/>
</dbReference>
<organism evidence="3 4">
    <name type="scientific">Clupea harengus</name>
    <name type="common">Atlantic herring</name>
    <dbReference type="NCBI Taxonomy" id="7950"/>
    <lineage>
        <taxon>Eukaryota</taxon>
        <taxon>Metazoa</taxon>
        <taxon>Chordata</taxon>
        <taxon>Craniata</taxon>
        <taxon>Vertebrata</taxon>
        <taxon>Euteleostomi</taxon>
        <taxon>Actinopterygii</taxon>
        <taxon>Neopterygii</taxon>
        <taxon>Teleostei</taxon>
        <taxon>Clupei</taxon>
        <taxon>Clupeiformes</taxon>
        <taxon>Clupeoidei</taxon>
        <taxon>Clupeidae</taxon>
        <taxon>Clupea</taxon>
    </lineage>
</organism>
<dbReference type="PROSITE" id="PS50003">
    <property type="entry name" value="PH_DOMAIN"/>
    <property type="match status" value="1"/>
</dbReference>
<dbReference type="PROSITE" id="PS50010">
    <property type="entry name" value="DH_2"/>
    <property type="match status" value="1"/>
</dbReference>
<dbReference type="GO" id="GO:0005085">
    <property type="term" value="F:guanyl-nucleotide exchange factor activity"/>
    <property type="evidence" value="ECO:0007669"/>
    <property type="project" value="InterPro"/>
</dbReference>
<feature type="region of interest" description="Disordered" evidence="2">
    <location>
        <begin position="1008"/>
        <end position="1043"/>
    </location>
</feature>
<dbReference type="GeneID" id="105908178"/>
<feature type="compositionally biased region" description="Basic and acidic residues" evidence="2">
    <location>
        <begin position="1077"/>
        <end position="1094"/>
    </location>
</feature>
<feature type="region of interest" description="Disordered" evidence="2">
    <location>
        <begin position="1144"/>
        <end position="1179"/>
    </location>
</feature>
<dbReference type="Pfam" id="PF22697">
    <property type="entry name" value="SOS1_NGEF_PH"/>
    <property type="match status" value="1"/>
</dbReference>
<feature type="compositionally biased region" description="Basic and acidic residues" evidence="2">
    <location>
        <begin position="695"/>
        <end position="706"/>
    </location>
</feature>
<dbReference type="KEGG" id="char:105908178"/>
<feature type="compositionally biased region" description="Low complexity" evidence="2">
    <location>
        <begin position="1201"/>
        <end position="1214"/>
    </location>
</feature>
<feature type="compositionally biased region" description="Acidic residues" evidence="2">
    <location>
        <begin position="658"/>
        <end position="671"/>
    </location>
</feature>
<feature type="compositionally biased region" description="Low complexity" evidence="2">
    <location>
        <begin position="1279"/>
        <end position="1297"/>
    </location>
</feature>
<dbReference type="InterPro" id="IPR055251">
    <property type="entry name" value="SOS1_NGEF_PH"/>
</dbReference>
<feature type="region of interest" description="Disordered" evidence="2">
    <location>
        <begin position="1"/>
        <end position="141"/>
    </location>
</feature>
<keyword evidence="1" id="KW-0597">Phosphoprotein</keyword>
<reference evidence="4" key="1">
    <citation type="submission" date="2025-08" db="UniProtKB">
        <authorList>
            <consortium name="RefSeq"/>
        </authorList>
    </citation>
    <scope>IDENTIFICATION</scope>
</reference>
<dbReference type="PANTHER" id="PTHR45924">
    <property type="entry name" value="FI17866P1"/>
    <property type="match status" value="1"/>
</dbReference>
<dbReference type="GO" id="GO:0031267">
    <property type="term" value="F:small GTPase binding"/>
    <property type="evidence" value="ECO:0007669"/>
    <property type="project" value="TreeGrafter"/>
</dbReference>
<feature type="compositionally biased region" description="Polar residues" evidence="2">
    <location>
        <begin position="822"/>
        <end position="831"/>
    </location>
</feature>
<feature type="compositionally biased region" description="Polar residues" evidence="2">
    <location>
        <begin position="8"/>
        <end position="37"/>
    </location>
</feature>
<dbReference type="InterPro" id="IPR035899">
    <property type="entry name" value="DBL_dom_sf"/>
</dbReference>
<feature type="compositionally biased region" description="Low complexity" evidence="2">
    <location>
        <begin position="56"/>
        <end position="66"/>
    </location>
</feature>
<feature type="region of interest" description="Disordered" evidence="2">
    <location>
        <begin position="745"/>
        <end position="764"/>
    </location>
</feature>
<dbReference type="InterPro" id="IPR043324">
    <property type="entry name" value="PH_PLEKHG1_G2_G3"/>
</dbReference>
<keyword evidence="3" id="KW-1185">Reference proteome</keyword>
<evidence type="ECO:0000313" key="3">
    <source>
        <dbReference type="Proteomes" id="UP000515152"/>
    </source>
</evidence>
<dbReference type="CDD" id="cd00160">
    <property type="entry name" value="RhoGEF"/>
    <property type="match status" value="1"/>
</dbReference>
<feature type="region of interest" description="Disordered" evidence="2">
    <location>
        <begin position="560"/>
        <end position="714"/>
    </location>
</feature>
<dbReference type="GO" id="GO:0005829">
    <property type="term" value="C:cytosol"/>
    <property type="evidence" value="ECO:0007669"/>
    <property type="project" value="UniProtKB-ARBA"/>
</dbReference>
<feature type="compositionally biased region" description="Acidic residues" evidence="2">
    <location>
        <begin position="625"/>
        <end position="638"/>
    </location>
</feature>
<evidence type="ECO:0000256" key="1">
    <source>
        <dbReference type="ARBA" id="ARBA00022553"/>
    </source>
</evidence>
<feature type="compositionally biased region" description="Polar residues" evidence="2">
    <location>
        <begin position="683"/>
        <end position="694"/>
    </location>
</feature>
<dbReference type="SMART" id="SM00325">
    <property type="entry name" value="RhoGEF"/>
    <property type="match status" value="1"/>
</dbReference>
<evidence type="ECO:0000313" key="4">
    <source>
        <dbReference type="RefSeq" id="XP_031435819.1"/>
    </source>
</evidence>
<dbReference type="FunFam" id="1.20.900.10:FF:000019">
    <property type="entry name" value="Pleckstrin homology domain-containing family G member 1"/>
    <property type="match status" value="1"/>
</dbReference>
<dbReference type="Proteomes" id="UP000515152">
    <property type="component" value="Chromosome 14"/>
</dbReference>
<dbReference type="InterPro" id="IPR000219">
    <property type="entry name" value="DH_dom"/>
</dbReference>
<feature type="region of interest" description="Disordered" evidence="2">
    <location>
        <begin position="822"/>
        <end position="845"/>
    </location>
</feature>
<sequence length="1458" mass="160786">MPEGTHCTLHTSQMGEESPRLSTGSSVGSHDPLSSVTAGDCCGLPCSEHSEDERPVSLVSTLSSSSSRDEVLSSSGGGTTPLPLSTPSHPPSEEEEDIDLHLSPPEAPGEPSSSGDACDSRDGDVHVPPAGRTPRKLSLPISPTRSPFATVAMAPNPQLTYLDRVVMEIIETEQMYVRDLCNIVEDYLAHIIDTGTMGPEQVSALFGNIEDIYEFNGELLQSLYMCNGDPVAIARCFVDRSEYFDIYTQYCTNYPNSVAALTECMRSKNLAKFFRDRQASLNLSLPLGSYLLKPVQRILKYHLLLQEIAKHFDPEEEGYEVVEEAIDTMTGVAWYINDMKRKHEHAVRLQEIQSLLINWKGPDLTTYGELVLEGTFHVHRAKNERTLFLFDKILLITKKRVEHFIYKTHISCSTLMLIGSAKDCLRFSVTHFKHRSKQPHTVQAKTLEEKKLWVHHIKRLILENHQAVIPQKAKEAILDIDSICPVKYRYSPERLKKPLSPQGEDFTGSGRQGRRRSEPAKQITKSTKAVLKHAESEGTLLVDSASDSCSLQPATSLSSLASNLSESQAPRPCLEDGREELGFGRDTEETLRCEEERSEGSLGRKVPELEVEPQETPQEERESEEKEEESLVVEDQDGEGCTAIEDQAAPGEGTQTLPEEEATETAMDETLSDQTPAEEGSPQDGSAWTASPVDNQRDIPRIHIEESSPLPPRCERITEAEECFRSMVAGQGDELDTSALIQEENSISSNGTFYEEGEEEEEEEEEAVAMGTGACSSILPSSVLDQASVIAERFASSLSRRNSLVVAADDFTPTSSHPCATSTQLVASSGDPSADAPILRPKADRSTPSLVELDRLYQSRQDSTLSKKDQLLIHKIRHYYEHAEHLDMGFSIKRRESLSFIPAGLVRHLSRQINSTPMDEIAVAAATAAGNRKGSPGVRPTSWSVFNLPGLDKRDEMPKSPAGGTEATRSAAEKRRTVSVSDATLQSEVFHSPSHIIPVWQDMETDMDGVQEDTESNTETKDDETASPTLHHKSFPSRRQRDADCGESLLIQEEDDDVSTVTDASCITPPPTFLSPTKEEARGPESTGSDEHLQRGQALRAPLPRVITLRSGLEEEQQQQILQDVEKVKNKVFQLARQYSQRIKNNRPVLKPRARETESPLTSVQEERTQRTETGTSGLVLSLSSYDQVVIQELKLPSPSPSISSAGSSRVQSPSGPPVSPVPVESFHWPDVRELRSKYAPGRTHGRRTGSGVGVSRSHSTPERMMMMVTESEAERSRSPLSRSSSTSSSCLSLEPRGSPTDYSSMAASDTCLNLGSDAQLLMGTAEEEGGGGSVSRLCGVNSLDTLHLNEQHQQQQQNNKVIAAETVSMPSTGSQGGRGIETTERDERDENVLNGGDGRSALELEAWRSLRRRDWRAYERLQSTTKYSTSSLKTLDGSQRSLVKNLREKFQSLSSYT</sequence>
<feature type="region of interest" description="Disordered" evidence="2">
    <location>
        <begin position="495"/>
        <end position="531"/>
    </location>
</feature>
<feature type="compositionally biased region" description="Basic and acidic residues" evidence="2">
    <location>
        <begin position="573"/>
        <end position="599"/>
    </location>
</feature>
<feature type="compositionally biased region" description="Acidic residues" evidence="2">
    <location>
        <begin position="755"/>
        <end position="764"/>
    </location>
</feature>
<gene>
    <name evidence="4" type="primary">LOC105908178</name>
</gene>
<dbReference type="Pfam" id="PF00621">
    <property type="entry name" value="RhoGEF"/>
    <property type="match status" value="1"/>
</dbReference>
<dbReference type="InterPro" id="IPR011993">
    <property type="entry name" value="PH-like_dom_sf"/>
</dbReference>
<dbReference type="InterPro" id="IPR001849">
    <property type="entry name" value="PH_domain"/>
</dbReference>
<feature type="region of interest" description="Disordered" evidence="2">
    <location>
        <begin position="1198"/>
        <end position="1305"/>
    </location>
</feature>
<dbReference type="Gene3D" id="2.30.29.30">
    <property type="entry name" value="Pleckstrin-homology domain (PH domain)/Phosphotyrosine-binding domain (PTB)"/>
    <property type="match status" value="1"/>
</dbReference>
<dbReference type="RefSeq" id="XP_031435819.1">
    <property type="nucleotide sequence ID" value="XM_031579959.2"/>
</dbReference>
<dbReference type="PANTHER" id="PTHR45924:SF4">
    <property type="entry name" value="PLECKSTRIN HOMOLOGY DOMAIN-CONTAINING FAMILY G MEMBER 3"/>
    <property type="match status" value="1"/>
</dbReference>
<evidence type="ECO:0000256" key="2">
    <source>
        <dbReference type="SAM" id="MobiDB-lite"/>
    </source>
</evidence>